<dbReference type="AlphaFoldDB" id="A0A0R3M3X4"/>
<name>A0A0R3M3X4_9BRAD</name>
<protein>
    <submittedName>
        <fullName evidence="2">Uncharacterized protein</fullName>
    </submittedName>
</protein>
<comment type="caution">
    <text evidence="2">The sequence shown here is derived from an EMBL/GenBank/DDBJ whole genome shotgun (WGS) entry which is preliminary data.</text>
</comment>
<dbReference type="Proteomes" id="UP000050863">
    <property type="component" value="Unassembled WGS sequence"/>
</dbReference>
<organism evidence="2 3">
    <name type="scientific">Bradyrhizobium jicamae</name>
    <dbReference type="NCBI Taxonomy" id="280332"/>
    <lineage>
        <taxon>Bacteria</taxon>
        <taxon>Pseudomonadati</taxon>
        <taxon>Pseudomonadota</taxon>
        <taxon>Alphaproteobacteria</taxon>
        <taxon>Hyphomicrobiales</taxon>
        <taxon>Nitrobacteraceae</taxon>
        <taxon>Bradyrhizobium</taxon>
    </lineage>
</organism>
<gene>
    <name evidence="2" type="ORF">CQ12_31690</name>
</gene>
<evidence type="ECO:0000313" key="3">
    <source>
        <dbReference type="Proteomes" id="UP000050863"/>
    </source>
</evidence>
<evidence type="ECO:0000313" key="2">
    <source>
        <dbReference type="EMBL" id="KRR12211.1"/>
    </source>
</evidence>
<sequence length="199" mass="22374">MLVREVHAMGRKSQANKSTFPGKYTGELATPIYEPGGGLGGSKAEADRRIFEQRVLKMEKLFDLYSIGRDDPDPGMSLAAKLAVAHVPGMQVRHEIRKKRGRKPSWNNGLGIDLVREVDALQQTKKMNYQQAIAELRKDKEKPWRTYTLPNLITRHREARRAEQHRRRLVEQLEASPLSQAMGAVFGIGLTGGNSSDQN</sequence>
<evidence type="ECO:0000256" key="1">
    <source>
        <dbReference type="SAM" id="MobiDB-lite"/>
    </source>
</evidence>
<dbReference type="EMBL" id="LLXZ01000038">
    <property type="protein sequence ID" value="KRR12211.1"/>
    <property type="molecule type" value="Genomic_DNA"/>
</dbReference>
<accession>A0A0R3M3X4</accession>
<keyword evidence="3" id="KW-1185">Reference proteome</keyword>
<feature type="region of interest" description="Disordered" evidence="1">
    <location>
        <begin position="1"/>
        <end position="21"/>
    </location>
</feature>
<proteinExistence type="predicted"/>
<reference evidence="2 3" key="1">
    <citation type="submission" date="2014-03" db="EMBL/GenBank/DDBJ databases">
        <title>Bradyrhizobium valentinum sp. nov., isolated from effective nodules of Lupinus mariae-josephae, a lupine endemic of basic-lime soils in Eastern Spain.</title>
        <authorList>
            <person name="Duran D."/>
            <person name="Rey L."/>
            <person name="Navarro A."/>
            <person name="Busquets A."/>
            <person name="Imperial J."/>
            <person name="Ruiz-Argueso T."/>
        </authorList>
    </citation>
    <scope>NUCLEOTIDE SEQUENCE [LARGE SCALE GENOMIC DNA]</scope>
    <source>
        <strain evidence="2 3">PAC68</strain>
    </source>
</reference>